<dbReference type="Proteomes" id="UP000291469">
    <property type="component" value="Chromosome"/>
</dbReference>
<reference evidence="2 3" key="1">
    <citation type="submission" date="2019-01" db="EMBL/GenBank/DDBJ databases">
        <title>Egibacter rhizosphaerae EGI 80759T.</title>
        <authorList>
            <person name="Chen D.-D."/>
            <person name="Tian Y."/>
            <person name="Jiao J.-Y."/>
            <person name="Zhang X.-T."/>
            <person name="Zhang Y.-G."/>
            <person name="Zhang Y."/>
            <person name="Xiao M."/>
            <person name="Shu W.-S."/>
            <person name="Li W.-J."/>
        </authorList>
    </citation>
    <scope>NUCLEOTIDE SEQUENCE [LARGE SCALE GENOMIC DNA]</scope>
    <source>
        <strain evidence="2 3">EGI 80759</strain>
    </source>
</reference>
<protein>
    <submittedName>
        <fullName evidence="2">Uncharacterized protein</fullName>
    </submittedName>
</protein>
<dbReference type="OrthoDB" id="9764766at2"/>
<evidence type="ECO:0000256" key="1">
    <source>
        <dbReference type="SAM" id="MobiDB-lite"/>
    </source>
</evidence>
<gene>
    <name evidence="2" type="ORF">ER308_19940</name>
</gene>
<name>A0A411YK83_9ACTN</name>
<dbReference type="EMBL" id="CP036402">
    <property type="protein sequence ID" value="QBI21612.1"/>
    <property type="molecule type" value="Genomic_DNA"/>
</dbReference>
<keyword evidence="3" id="KW-1185">Reference proteome</keyword>
<dbReference type="KEGG" id="erz:ER308_19940"/>
<feature type="compositionally biased region" description="Basic and acidic residues" evidence="1">
    <location>
        <begin position="48"/>
        <end position="57"/>
    </location>
</feature>
<evidence type="ECO:0000313" key="3">
    <source>
        <dbReference type="Proteomes" id="UP000291469"/>
    </source>
</evidence>
<feature type="region of interest" description="Disordered" evidence="1">
    <location>
        <begin position="48"/>
        <end position="68"/>
    </location>
</feature>
<dbReference type="RefSeq" id="WP_131156604.1">
    <property type="nucleotide sequence ID" value="NZ_CP036402.1"/>
</dbReference>
<proteinExistence type="predicted"/>
<accession>A0A411YK83</accession>
<sequence length="68" mass="7320">MISPGHTYRCGHCGQLLPFDGDGRVPEACLRRCQGGCDWSHVGPTEPEVRRLAEHEGPPGPDGLPRTG</sequence>
<evidence type="ECO:0000313" key="2">
    <source>
        <dbReference type="EMBL" id="QBI21612.1"/>
    </source>
</evidence>
<dbReference type="AlphaFoldDB" id="A0A411YK83"/>
<organism evidence="2 3">
    <name type="scientific">Egibacter rhizosphaerae</name>
    <dbReference type="NCBI Taxonomy" id="1670831"/>
    <lineage>
        <taxon>Bacteria</taxon>
        <taxon>Bacillati</taxon>
        <taxon>Actinomycetota</taxon>
        <taxon>Nitriliruptoria</taxon>
        <taxon>Egibacterales</taxon>
        <taxon>Egibacteraceae</taxon>
        <taxon>Egibacter</taxon>
    </lineage>
</organism>